<gene>
    <name evidence="2" type="ORF">GCM10010170_003580</name>
</gene>
<proteinExistence type="predicted"/>
<evidence type="ECO:0000313" key="2">
    <source>
        <dbReference type="EMBL" id="GAA2327638.1"/>
    </source>
</evidence>
<evidence type="ECO:0000256" key="1">
    <source>
        <dbReference type="SAM" id="Phobius"/>
    </source>
</evidence>
<evidence type="ECO:0000313" key="3">
    <source>
        <dbReference type="Proteomes" id="UP001501444"/>
    </source>
</evidence>
<sequence length="101" mass="10548">MALAAHDARGAAGLSVVVLALLYGLVELHVRLLAAWVRGADGVRPAAGAAQIAGVAAGTCGSRLRPPRACDAASRCDRFAVGRYRDARLTVTVCTEVRHRK</sequence>
<feature type="transmembrane region" description="Helical" evidence="1">
    <location>
        <begin position="12"/>
        <end position="34"/>
    </location>
</feature>
<dbReference type="EMBL" id="BAAARV010000004">
    <property type="protein sequence ID" value="GAA2327638.1"/>
    <property type="molecule type" value="Genomic_DNA"/>
</dbReference>
<keyword evidence="1" id="KW-1133">Transmembrane helix</keyword>
<protein>
    <recommendedName>
        <fullName evidence="4">Secreted protein</fullName>
    </recommendedName>
</protein>
<reference evidence="2 3" key="1">
    <citation type="journal article" date="2019" name="Int. J. Syst. Evol. Microbiol.">
        <title>The Global Catalogue of Microorganisms (GCM) 10K type strain sequencing project: providing services to taxonomists for standard genome sequencing and annotation.</title>
        <authorList>
            <consortium name="The Broad Institute Genomics Platform"/>
            <consortium name="The Broad Institute Genome Sequencing Center for Infectious Disease"/>
            <person name="Wu L."/>
            <person name="Ma J."/>
        </authorList>
    </citation>
    <scope>NUCLEOTIDE SEQUENCE [LARGE SCALE GENOMIC DNA]</scope>
    <source>
        <strain evidence="2 3">JCM 3272</strain>
    </source>
</reference>
<evidence type="ECO:0008006" key="4">
    <source>
        <dbReference type="Google" id="ProtNLM"/>
    </source>
</evidence>
<keyword evidence="1" id="KW-0472">Membrane</keyword>
<accession>A0ABN3FDW3</accession>
<organism evidence="2 3">
    <name type="scientific">Dactylosporangium salmoneum</name>
    <dbReference type="NCBI Taxonomy" id="53361"/>
    <lineage>
        <taxon>Bacteria</taxon>
        <taxon>Bacillati</taxon>
        <taxon>Actinomycetota</taxon>
        <taxon>Actinomycetes</taxon>
        <taxon>Micromonosporales</taxon>
        <taxon>Micromonosporaceae</taxon>
        <taxon>Dactylosporangium</taxon>
    </lineage>
</organism>
<keyword evidence="1" id="KW-0812">Transmembrane</keyword>
<comment type="caution">
    <text evidence="2">The sequence shown here is derived from an EMBL/GenBank/DDBJ whole genome shotgun (WGS) entry which is preliminary data.</text>
</comment>
<keyword evidence="3" id="KW-1185">Reference proteome</keyword>
<dbReference type="Proteomes" id="UP001501444">
    <property type="component" value="Unassembled WGS sequence"/>
</dbReference>
<name>A0ABN3FDW3_9ACTN</name>